<evidence type="ECO:0000313" key="2">
    <source>
        <dbReference type="EMBL" id="CDR38551.1"/>
    </source>
</evidence>
<dbReference type="AlphaFoldDB" id="A0A061ALZ9"/>
<sequence>MKPRSPLVPGQAFSPPAAPIRPEEGSYRRHHHYVQRHESNSEQDLDPAMEESPKRDMHNYNFSRPKPLPLDEARQVTHLPDPYRFVEPDQKEGKRRSRSSRMAHAILKPSLTSILAPVSPTHKARRDERKRKEKIESGASFFVP</sequence>
<dbReference type="OrthoDB" id="2525551at2759"/>
<dbReference type="EMBL" id="LK052938">
    <property type="protein sequence ID" value="CDR38551.1"/>
    <property type="molecule type" value="Genomic_DNA"/>
</dbReference>
<proteinExistence type="predicted"/>
<accession>A0A061ALZ9</accession>
<organism evidence="2">
    <name type="scientific">Rhodotorula toruloides</name>
    <name type="common">Yeast</name>
    <name type="synonym">Rhodosporidium toruloides</name>
    <dbReference type="NCBI Taxonomy" id="5286"/>
    <lineage>
        <taxon>Eukaryota</taxon>
        <taxon>Fungi</taxon>
        <taxon>Dikarya</taxon>
        <taxon>Basidiomycota</taxon>
        <taxon>Pucciniomycotina</taxon>
        <taxon>Microbotryomycetes</taxon>
        <taxon>Sporidiobolales</taxon>
        <taxon>Sporidiobolaceae</taxon>
        <taxon>Rhodotorula</taxon>
    </lineage>
</organism>
<feature type="compositionally biased region" description="Basic residues" evidence="1">
    <location>
        <begin position="122"/>
        <end position="132"/>
    </location>
</feature>
<name>A0A061ALZ9_RHOTO</name>
<evidence type="ECO:0000256" key="1">
    <source>
        <dbReference type="SAM" id="MobiDB-lite"/>
    </source>
</evidence>
<feature type="region of interest" description="Disordered" evidence="1">
    <location>
        <begin position="1"/>
        <end position="144"/>
    </location>
</feature>
<gene>
    <name evidence="2" type="ORF">RHTO0S_03e10726g</name>
</gene>
<protein>
    <submittedName>
        <fullName evidence="2">RHTO0S03e10726g1_1</fullName>
    </submittedName>
</protein>
<reference evidence="2" key="1">
    <citation type="journal article" date="2014" name="Genome Announc.">
        <title>Draft genome sequence of Rhodosporidium toruloides CECT1137, an oleaginous yeast of biotechnological interest.</title>
        <authorList>
            <person name="Morin N."/>
            <person name="Calcas X."/>
            <person name="Devillers H."/>
            <person name="Durrens P."/>
            <person name="Sherman D.J."/>
            <person name="Nicaud J.-M."/>
            <person name="Neuveglise C."/>
        </authorList>
    </citation>
    <scope>NUCLEOTIDE SEQUENCE</scope>
    <source>
        <strain evidence="2">CECT1137</strain>
    </source>
</reference>